<name>A0A4Q1QFN9_9ACTN</name>
<evidence type="ECO:0000313" key="1">
    <source>
        <dbReference type="EMBL" id="RXS56036.1"/>
    </source>
</evidence>
<dbReference type="AlphaFoldDB" id="A0A4Q1QFN9"/>
<dbReference type="RefSeq" id="WP_135796927.1">
    <property type="nucleotide sequence ID" value="NZ_SDIF01000288.1"/>
</dbReference>
<organism evidence="1 2">
    <name type="scientific">Streptomyces sioyaensis</name>
    <dbReference type="NCBI Taxonomy" id="67364"/>
    <lineage>
        <taxon>Bacteria</taxon>
        <taxon>Bacillati</taxon>
        <taxon>Actinomycetota</taxon>
        <taxon>Actinomycetes</taxon>
        <taxon>Kitasatosporales</taxon>
        <taxon>Streptomycetaceae</taxon>
        <taxon>Streptomyces</taxon>
    </lineage>
</organism>
<evidence type="ECO:0000313" key="2">
    <source>
        <dbReference type="Proteomes" id="UP000289482"/>
    </source>
</evidence>
<comment type="caution">
    <text evidence="1">The sequence shown here is derived from an EMBL/GenBank/DDBJ whole genome shotgun (WGS) entry which is preliminary data.</text>
</comment>
<sequence length="70" mass="7320">VLDEGGGEGLAAAAAGRQAFPATFVEDETLRLGEACLADGRATPALRRKLVDQLDDLRRALAIRAATDGR</sequence>
<dbReference type="GeneID" id="95782930"/>
<dbReference type="Proteomes" id="UP000289482">
    <property type="component" value="Unassembled WGS sequence"/>
</dbReference>
<accession>A0A4Q1QFN9</accession>
<reference evidence="1 2" key="1">
    <citation type="submission" date="2019-01" db="EMBL/GenBank/DDBJ databases">
        <title>Draft genome sequences of the type strain Streptomyces sioyaensis DSM 40032 and its novel strain, TM32, a thermotolerant antibiotics-producing actinobacterium.</title>
        <authorList>
            <person name="Nakaew N."/>
            <person name="Lumyong S."/>
            <person name="Sloan W.T."/>
            <person name="Sungthong R."/>
        </authorList>
    </citation>
    <scope>NUCLEOTIDE SEQUENCE [LARGE SCALE GENOMIC DNA]</scope>
    <source>
        <strain evidence="1 2">DSM 40032</strain>
    </source>
</reference>
<proteinExistence type="predicted"/>
<dbReference type="EMBL" id="SDIF01000288">
    <property type="protein sequence ID" value="RXS56036.1"/>
    <property type="molecule type" value="Genomic_DNA"/>
</dbReference>
<gene>
    <name evidence="1" type="ORF">EST54_33930</name>
</gene>
<keyword evidence="2" id="KW-1185">Reference proteome</keyword>
<protein>
    <submittedName>
        <fullName evidence="1">Uncharacterized protein</fullName>
    </submittedName>
</protein>
<feature type="non-terminal residue" evidence="1">
    <location>
        <position position="1"/>
    </location>
</feature>